<evidence type="ECO:0000313" key="2">
    <source>
        <dbReference type="EMBL" id="POW00368.1"/>
    </source>
</evidence>
<keyword evidence="3" id="KW-1185">Reference proteome</keyword>
<organism evidence="2 3">
    <name type="scientific">Puccinia striiformis</name>
    <dbReference type="NCBI Taxonomy" id="27350"/>
    <lineage>
        <taxon>Eukaryota</taxon>
        <taxon>Fungi</taxon>
        <taxon>Dikarya</taxon>
        <taxon>Basidiomycota</taxon>
        <taxon>Pucciniomycotina</taxon>
        <taxon>Pucciniomycetes</taxon>
        <taxon>Pucciniales</taxon>
        <taxon>Pucciniaceae</taxon>
        <taxon>Puccinia</taxon>
    </lineage>
</organism>
<feature type="region of interest" description="Disordered" evidence="1">
    <location>
        <begin position="196"/>
        <end position="216"/>
    </location>
</feature>
<protein>
    <submittedName>
        <fullName evidence="2">Uncharacterized protein</fullName>
    </submittedName>
</protein>
<comment type="caution">
    <text evidence="2">The sequence shown here is derived from an EMBL/GenBank/DDBJ whole genome shotgun (WGS) entry which is preliminary data.</text>
</comment>
<sequence length="807" mass="90288">RKDIRTARLPSSILGIQTSALTDKIDVTDAPPSSVYHPMLLPSGSLDPECTRSALQTSKSLDRMHVDGAEAGPWSDRYFSDHVLPDREPGMQDSQTLRRTQAGLGLGGSVEGTQGRSTGEKELESMREQLTTYIEAIRPKKPKSKLFQKKIDTNDPIERTSDLLQYAEQLQVIHKSIPTSPKDRLLLKWTDNPVMFDGREPPSPPAPTRESTLKRSKTMDTRVEKMMGKLSIKIPSFKGIGSRTRVVKADPPQEVSETQVSEVPKSSSRSPLAERIAPISPMAGTLFGDPLNIVMNMAAQDRLRSLHDLLDKIMPLEKARKRTGPDDQYYASLVLQLSPQDFLCHKRRDIIGHNNCSQKLQSLAAVTFPLFGIAFAWLALFGRSIGFCVQHSFLVRSCSVQHPTAADLLFFLLESSTKSDTAIQMVKPEDNLQRLKRVVQLLASSPSLTSPMLPTRQPAQFIILCCFHAAHWIQNVPAVHCKPPTVGIMEPMHVEGAEARPWSDRHLSDHLPSGTLVEYAEQLQLIHKRLPTSPKDRMVFKWTDNPVMFDGRELPRAPVPARGSMLEKSKTMDTRVERMMGKLSIKIPSFKAIGSQTRFVKSDPLQEVSKVPLSSSGSSLLERIAPIPLTPGTLSSDPLDRIMNMVAQDKLRSLHDLLDKILPLETARKSTGSDEEHYTSLVLQRFVFRTVQFMYEHGLISSDHLKSFFAMKDTIPLATINVRRSAKASWLTSFRYSELHALRYSKLHALGFCYSEKFADFVDEGDNLTFFRLKSSTKSGTAIQMVKPENGLEKFQRVALLLASCDS</sequence>
<dbReference type="EMBL" id="PKSL01000180">
    <property type="protein sequence ID" value="POW00368.1"/>
    <property type="molecule type" value="Genomic_DNA"/>
</dbReference>
<feature type="non-terminal residue" evidence="2">
    <location>
        <position position="1"/>
    </location>
</feature>
<dbReference type="VEuPathDB" id="FungiDB:PSTT_13170"/>
<dbReference type="AlphaFoldDB" id="A0A2S4USZ9"/>
<evidence type="ECO:0000256" key="1">
    <source>
        <dbReference type="SAM" id="MobiDB-lite"/>
    </source>
</evidence>
<evidence type="ECO:0000313" key="3">
    <source>
        <dbReference type="Proteomes" id="UP000239156"/>
    </source>
</evidence>
<proteinExistence type="predicted"/>
<accession>A0A2S4USZ9</accession>
<feature type="compositionally biased region" description="Polar residues" evidence="1">
    <location>
        <begin position="255"/>
        <end position="270"/>
    </location>
</feature>
<dbReference type="VEuPathDB" id="FungiDB:PSHT_00347"/>
<name>A0A2S4USZ9_9BASI</name>
<feature type="region of interest" description="Disordered" evidence="1">
    <location>
        <begin position="246"/>
        <end position="271"/>
    </location>
</feature>
<reference evidence="2" key="1">
    <citation type="submission" date="2017-12" db="EMBL/GenBank/DDBJ databases">
        <title>Gene loss provides genomic basis for host adaptation in cereal stripe rust fungi.</title>
        <authorList>
            <person name="Xia C."/>
        </authorList>
    </citation>
    <scope>NUCLEOTIDE SEQUENCE [LARGE SCALE GENOMIC DNA]</scope>
    <source>
        <strain evidence="2">93-210</strain>
    </source>
</reference>
<dbReference type="Proteomes" id="UP000239156">
    <property type="component" value="Unassembled WGS sequence"/>
</dbReference>
<gene>
    <name evidence="2" type="ORF">PSTT_13170</name>
</gene>